<dbReference type="Gene3D" id="3.40.50.1820">
    <property type="entry name" value="alpha/beta hydrolase"/>
    <property type="match status" value="1"/>
</dbReference>
<name>A0A370GAI3_9BACI</name>
<evidence type="ECO:0000256" key="2">
    <source>
        <dbReference type="PIRSR" id="PIRSR639069-2"/>
    </source>
</evidence>
<feature type="binding site" evidence="2">
    <location>
        <position position="94"/>
    </location>
    <ligand>
        <name>substrate</name>
    </ligand>
</feature>
<gene>
    <name evidence="4" type="ORF">DFR59_11374</name>
</gene>
<dbReference type="GO" id="GO:0052689">
    <property type="term" value="F:carboxylic ester hydrolase activity"/>
    <property type="evidence" value="ECO:0007669"/>
    <property type="project" value="TreeGrafter"/>
</dbReference>
<dbReference type="EMBL" id="QQAY01000013">
    <property type="protein sequence ID" value="RDI40049.1"/>
    <property type="molecule type" value="Genomic_DNA"/>
</dbReference>
<proteinExistence type="predicted"/>
<dbReference type="PANTHER" id="PTHR40111">
    <property type="entry name" value="CEPHALOSPORIN-C DEACETYLASE"/>
    <property type="match status" value="1"/>
</dbReference>
<comment type="caution">
    <text evidence="4">The sequence shown here is derived from an EMBL/GenBank/DDBJ whole genome shotgun (WGS) entry which is preliminary data.</text>
</comment>
<dbReference type="SUPFAM" id="SSF53474">
    <property type="entry name" value="alpha/beta-Hydrolases"/>
    <property type="match status" value="1"/>
</dbReference>
<protein>
    <submittedName>
        <fullName evidence="4">Cephalosporin-C deacetylase</fullName>
    </submittedName>
</protein>
<dbReference type="Proteomes" id="UP000255326">
    <property type="component" value="Unassembled WGS sequence"/>
</dbReference>
<dbReference type="InterPro" id="IPR039069">
    <property type="entry name" value="CE7"/>
</dbReference>
<dbReference type="GO" id="GO:0005976">
    <property type="term" value="P:polysaccharide metabolic process"/>
    <property type="evidence" value="ECO:0007669"/>
    <property type="project" value="TreeGrafter"/>
</dbReference>
<dbReference type="InterPro" id="IPR008391">
    <property type="entry name" value="AXE1_dom"/>
</dbReference>
<dbReference type="RefSeq" id="WP_158538415.1">
    <property type="nucleotide sequence ID" value="NZ_QQAY01000013.1"/>
</dbReference>
<dbReference type="Pfam" id="PF05448">
    <property type="entry name" value="AXE1"/>
    <property type="match status" value="1"/>
</dbReference>
<reference evidence="4 5" key="1">
    <citation type="submission" date="2018-07" db="EMBL/GenBank/DDBJ databases">
        <title>Genomic Encyclopedia of Type Strains, Phase IV (KMG-IV): sequencing the most valuable type-strain genomes for metagenomic binning, comparative biology and taxonomic classification.</title>
        <authorList>
            <person name="Goeker M."/>
        </authorList>
    </citation>
    <scope>NUCLEOTIDE SEQUENCE [LARGE SCALE GENOMIC DNA]</scope>
    <source>
        <strain evidence="4 5">DSM 25281</strain>
    </source>
</reference>
<sequence>MGRHVGDFPLEELKGYRPELMNKPNDFDEFWKRKKEEINHLEPIVKMELRDFPHPGIEVYDVVFTSWDGTPLNGMLMKPVGAAKCPLIFHFHGYTGHRGFPLDYLKFTSLGAAVLAYDVRGQGNSPDYARYSNGSRVQGWMLDGIFEPENYYYTNVYCDILMQWKWLKSDAFPFKPTSIGLCGGSQGGGLALAAAGLVKCADFVIADYPFLAHFERAIDVALAGPYMEIVNFFKWHDPEYMKYDQVLKTLGYIDCVHFCEKVECPVMMSIGLEDAVTPPSTVFAAYNHVKSKGKSIDAYPQFTHEGNPFHDEKKLAFLLKHMK</sequence>
<keyword evidence="5" id="KW-1185">Reference proteome</keyword>
<feature type="active site" description="Charge relay system" evidence="1">
    <location>
        <position position="304"/>
    </location>
</feature>
<feature type="active site" description="Charge relay system" evidence="1">
    <location>
        <position position="274"/>
    </location>
</feature>
<dbReference type="InterPro" id="IPR029058">
    <property type="entry name" value="AB_hydrolase_fold"/>
</dbReference>
<feature type="domain" description="Acetyl xylan esterase" evidence="3">
    <location>
        <begin position="7"/>
        <end position="320"/>
    </location>
</feature>
<evidence type="ECO:0000256" key="1">
    <source>
        <dbReference type="PIRSR" id="PIRSR639069-1"/>
    </source>
</evidence>
<evidence type="ECO:0000313" key="4">
    <source>
        <dbReference type="EMBL" id="RDI40049.1"/>
    </source>
</evidence>
<organism evidence="4 5">
    <name type="scientific">Falsibacillus pallidus</name>
    <dbReference type="NCBI Taxonomy" id="493781"/>
    <lineage>
        <taxon>Bacteria</taxon>
        <taxon>Bacillati</taxon>
        <taxon>Bacillota</taxon>
        <taxon>Bacilli</taxon>
        <taxon>Bacillales</taxon>
        <taxon>Bacillaceae</taxon>
        <taxon>Falsibacillus</taxon>
    </lineage>
</organism>
<accession>A0A370GAI3</accession>
<dbReference type="OrthoDB" id="9770528at2"/>
<evidence type="ECO:0000259" key="3">
    <source>
        <dbReference type="Pfam" id="PF05448"/>
    </source>
</evidence>
<dbReference type="AlphaFoldDB" id="A0A370GAI3"/>
<evidence type="ECO:0000313" key="5">
    <source>
        <dbReference type="Proteomes" id="UP000255326"/>
    </source>
</evidence>
<dbReference type="PANTHER" id="PTHR40111:SF1">
    <property type="entry name" value="CEPHALOSPORIN-C DEACETYLASE"/>
    <property type="match status" value="1"/>
</dbReference>
<feature type="active site" description="Nucleophile" evidence="1">
    <location>
        <position position="185"/>
    </location>
</feature>